<keyword evidence="4" id="KW-1185">Reference proteome</keyword>
<accession>A0ABM6JY98</accession>
<reference evidence="3 4" key="1">
    <citation type="submission" date="2016-04" db="EMBL/GenBank/DDBJ databases">
        <title>Comparative Genomics and Epigenetics of Sporosarcina ureae.</title>
        <authorList>
            <person name="Oliver A.S."/>
            <person name="Cooper K.K."/>
        </authorList>
    </citation>
    <scope>NUCLEOTIDE SEQUENCE [LARGE SCALE GENOMIC DNA]</scope>
    <source>
        <strain evidence="3 4">S204</strain>
    </source>
</reference>
<feature type="domain" description="SLH" evidence="2">
    <location>
        <begin position="31"/>
        <end position="94"/>
    </location>
</feature>
<name>A0ABM6JY98_SPOUR</name>
<dbReference type="InterPro" id="IPR001119">
    <property type="entry name" value="SLH_dom"/>
</dbReference>
<dbReference type="PROSITE" id="PS51272">
    <property type="entry name" value="SLH"/>
    <property type="match status" value="3"/>
</dbReference>
<dbReference type="Pfam" id="PF22359">
    <property type="entry name" value="Big-like"/>
    <property type="match status" value="1"/>
</dbReference>
<evidence type="ECO:0000313" key="3">
    <source>
        <dbReference type="EMBL" id="ARF15008.1"/>
    </source>
</evidence>
<feature type="domain" description="SLH" evidence="2">
    <location>
        <begin position="98"/>
        <end position="162"/>
    </location>
</feature>
<dbReference type="InterPro" id="IPR008964">
    <property type="entry name" value="Invasin/intimin_cell_adhesion"/>
</dbReference>
<feature type="signal peptide" evidence="1">
    <location>
        <begin position="1"/>
        <end position="32"/>
    </location>
</feature>
<keyword evidence="1" id="KW-0732">Signal</keyword>
<evidence type="ECO:0000313" key="4">
    <source>
        <dbReference type="Proteomes" id="UP000192486"/>
    </source>
</evidence>
<gene>
    <name evidence="3" type="ORF">SporoS204_13125</name>
</gene>
<feature type="chain" id="PRO_5045782662" description="SLH domain-containing protein" evidence="1">
    <location>
        <begin position="33"/>
        <end position="837"/>
    </location>
</feature>
<dbReference type="Pfam" id="PF00395">
    <property type="entry name" value="SLH"/>
    <property type="match status" value="1"/>
</dbReference>
<evidence type="ECO:0000259" key="2">
    <source>
        <dbReference type="PROSITE" id="PS51272"/>
    </source>
</evidence>
<dbReference type="InterPro" id="IPR054604">
    <property type="entry name" value="SbsC_Big-like"/>
</dbReference>
<evidence type="ECO:0000256" key="1">
    <source>
        <dbReference type="SAM" id="SignalP"/>
    </source>
</evidence>
<dbReference type="SUPFAM" id="SSF49373">
    <property type="entry name" value="Invasin/intimin cell-adhesion fragments"/>
    <property type="match status" value="1"/>
</dbReference>
<dbReference type="InterPro" id="IPR003343">
    <property type="entry name" value="Big_2"/>
</dbReference>
<dbReference type="EMBL" id="CP015108">
    <property type="protein sequence ID" value="ARF15008.1"/>
    <property type="molecule type" value="Genomic_DNA"/>
</dbReference>
<protein>
    <recommendedName>
        <fullName evidence="2">SLH domain-containing protein</fullName>
    </recommendedName>
</protein>
<dbReference type="Gene3D" id="2.60.40.1080">
    <property type="match status" value="2"/>
</dbReference>
<proteinExistence type="predicted"/>
<dbReference type="RefSeq" id="WP_029052614.1">
    <property type="nucleotide sequence ID" value="NZ_CP015108.1"/>
</dbReference>
<dbReference type="SMART" id="SM00635">
    <property type="entry name" value="BID_2"/>
    <property type="match status" value="3"/>
</dbReference>
<organism evidence="3 4">
    <name type="scientific">Sporosarcina ureae</name>
    <dbReference type="NCBI Taxonomy" id="1571"/>
    <lineage>
        <taxon>Bacteria</taxon>
        <taxon>Bacillati</taxon>
        <taxon>Bacillota</taxon>
        <taxon>Bacilli</taxon>
        <taxon>Bacillales</taxon>
        <taxon>Caryophanaceae</taxon>
        <taxon>Sporosarcina</taxon>
    </lineage>
</organism>
<feature type="domain" description="SLH" evidence="2">
    <location>
        <begin position="166"/>
        <end position="232"/>
    </location>
</feature>
<sequence length="837" mass="88187">MKSQSKKKYSKYLTGVASAALVASAVAPVVSAADFNDVVETNSHKEAIDALAATGVISGYPDGSFKPNKTLTRSDVVKLMGKWLVSKGYTIPTDYKTNPRFTDLTSKSNDELLQSAAIVKDNDVFRGYEDGSLGAAGSITRENMAVVLVRAFDSVNKTSLLTYVQEQEFDRDVVDLNKAKAEARTAIDVLDYFDITNPAAPNFRPKETTTRAQFASFLYKTIQVEVPGKEPEAPEVSEITSVTATDEKQLELTGKNLHLLKAEQLKIEGNELASFKANEDGTKATIELKNELTSGKEMTLHLTTKAEAEGEEDVVTSYKFTYELTVEKVTATTTQVNAGQAGQKLAFNVDGKPADMKKLTDAGYKVAFQSTNTDVFSEQATGTLKSLDADTKFSYKVIVTDKDGKTVESELVDVKVVDFDNTVSEISKVSVKQGGVTVESGKISLEDGAVDVKVEETITLSGATKTDSTATFTSSNPSVATVTSAGKVTPISTGEVTIVAKVGDVTKDIKLTVGAGKRVASSATLSSTETKLITGATQGTNVVVKDQYGDLYAGDVTVESKDAEIATVSTKPLKVTEGKATVNVNGIKAGTTTVQVKSGDTVLGNIAVAVSDDKTVATKKLETVSASDDLTIDAINGSKDGSVTLAWKQYNSQGFYVGDDKIGAGYEVTSSNPSVATVTKDAKTGELTVEAKEAGTTNILIKQGDITRATATITVVNSTPSISSVEFKETTPVITSGDFNMQVVTGDGIKLTSSEATPLIKNDGTIYMVNEGNEITLGTIATSYSGDSAAVTDLKVEGGKLSGKANKGAQGTVVVSVKKAGQSSAIATKQIEVNVPK</sequence>
<dbReference type="Proteomes" id="UP000192486">
    <property type="component" value="Chromosome"/>
</dbReference>